<keyword evidence="4" id="KW-0479">Metal-binding</keyword>
<dbReference type="Gene3D" id="3.40.50.1010">
    <property type="entry name" value="5'-nuclease"/>
    <property type="match status" value="1"/>
</dbReference>
<dbReference type="InterPro" id="IPR050556">
    <property type="entry name" value="Type_II_TA_system_RNase"/>
</dbReference>
<evidence type="ECO:0000256" key="3">
    <source>
        <dbReference type="ARBA" id="ARBA00022722"/>
    </source>
</evidence>
<proteinExistence type="inferred from homology"/>
<dbReference type="EMBL" id="MEYS01000001">
    <property type="protein sequence ID" value="OGD34289.1"/>
    <property type="molecule type" value="Genomic_DNA"/>
</dbReference>
<gene>
    <name evidence="9" type="ORF">A2988_02035</name>
</gene>
<evidence type="ECO:0000256" key="6">
    <source>
        <dbReference type="ARBA" id="ARBA00022842"/>
    </source>
</evidence>
<dbReference type="CDD" id="cd18738">
    <property type="entry name" value="PIN_VapC4-5_FitB-like"/>
    <property type="match status" value="1"/>
</dbReference>
<dbReference type="Pfam" id="PF01850">
    <property type="entry name" value="PIN"/>
    <property type="match status" value="1"/>
</dbReference>
<comment type="caution">
    <text evidence="9">The sequence shown here is derived from an EMBL/GenBank/DDBJ whole genome shotgun (WGS) entry which is preliminary data.</text>
</comment>
<dbReference type="STRING" id="1797298.A2988_02035"/>
<keyword evidence="5" id="KW-0378">Hydrolase</keyword>
<dbReference type="PANTHER" id="PTHR33653">
    <property type="entry name" value="RIBONUCLEASE VAPC2"/>
    <property type="match status" value="1"/>
</dbReference>
<comment type="cofactor">
    <cofactor evidence="1">
        <name>Mg(2+)</name>
        <dbReference type="ChEBI" id="CHEBI:18420"/>
    </cofactor>
</comment>
<evidence type="ECO:0000256" key="4">
    <source>
        <dbReference type="ARBA" id="ARBA00022723"/>
    </source>
</evidence>
<keyword evidence="6" id="KW-0460">Magnesium</keyword>
<dbReference type="Proteomes" id="UP000176650">
    <property type="component" value="Unassembled WGS sequence"/>
</dbReference>
<comment type="similarity">
    <text evidence="7">Belongs to the PINc/VapC protein family.</text>
</comment>
<protein>
    <recommendedName>
        <fullName evidence="8">PIN domain-containing protein</fullName>
    </recommendedName>
</protein>
<keyword evidence="2" id="KW-1277">Toxin-antitoxin system</keyword>
<dbReference type="GO" id="GO:0046872">
    <property type="term" value="F:metal ion binding"/>
    <property type="evidence" value="ECO:0007669"/>
    <property type="project" value="UniProtKB-KW"/>
</dbReference>
<evidence type="ECO:0000259" key="8">
    <source>
        <dbReference type="Pfam" id="PF01850"/>
    </source>
</evidence>
<evidence type="ECO:0000313" key="9">
    <source>
        <dbReference type="EMBL" id="OGD34289.1"/>
    </source>
</evidence>
<evidence type="ECO:0000256" key="7">
    <source>
        <dbReference type="ARBA" id="ARBA00038093"/>
    </source>
</evidence>
<reference evidence="9 10" key="1">
    <citation type="journal article" date="2016" name="Nat. Commun.">
        <title>Thousands of microbial genomes shed light on interconnected biogeochemical processes in an aquifer system.</title>
        <authorList>
            <person name="Anantharaman K."/>
            <person name="Brown C.T."/>
            <person name="Hug L.A."/>
            <person name="Sharon I."/>
            <person name="Castelle C.J."/>
            <person name="Probst A.J."/>
            <person name="Thomas B.C."/>
            <person name="Singh A."/>
            <person name="Wilkins M.J."/>
            <person name="Karaoz U."/>
            <person name="Brodie E.L."/>
            <person name="Williams K.H."/>
            <person name="Hubbard S.S."/>
            <person name="Banfield J.F."/>
        </authorList>
    </citation>
    <scope>NUCLEOTIDE SEQUENCE [LARGE SCALE GENOMIC DNA]</scope>
</reference>
<evidence type="ECO:0000256" key="2">
    <source>
        <dbReference type="ARBA" id="ARBA00022649"/>
    </source>
</evidence>
<evidence type="ECO:0000256" key="1">
    <source>
        <dbReference type="ARBA" id="ARBA00001946"/>
    </source>
</evidence>
<evidence type="ECO:0000313" key="10">
    <source>
        <dbReference type="Proteomes" id="UP000176650"/>
    </source>
</evidence>
<name>A0A1F5BUJ3_9BACT</name>
<dbReference type="GO" id="GO:0004518">
    <property type="term" value="F:nuclease activity"/>
    <property type="evidence" value="ECO:0007669"/>
    <property type="project" value="UniProtKB-KW"/>
</dbReference>
<keyword evidence="3" id="KW-0540">Nuclease</keyword>
<dbReference type="SUPFAM" id="SSF88723">
    <property type="entry name" value="PIN domain-like"/>
    <property type="match status" value="1"/>
</dbReference>
<feature type="domain" description="PIN" evidence="8">
    <location>
        <begin position="3"/>
        <end position="116"/>
    </location>
</feature>
<dbReference type="InterPro" id="IPR029060">
    <property type="entry name" value="PIN-like_dom_sf"/>
</dbReference>
<dbReference type="AlphaFoldDB" id="A0A1F5BUJ3"/>
<dbReference type="GO" id="GO:0016787">
    <property type="term" value="F:hydrolase activity"/>
    <property type="evidence" value="ECO:0007669"/>
    <property type="project" value="UniProtKB-KW"/>
</dbReference>
<evidence type="ECO:0000256" key="5">
    <source>
        <dbReference type="ARBA" id="ARBA00022801"/>
    </source>
</evidence>
<dbReference type="InterPro" id="IPR002716">
    <property type="entry name" value="PIN_dom"/>
</dbReference>
<accession>A0A1F5BUJ3</accession>
<organism evidence="9 10">
    <name type="scientific">Candidatus Azambacteria bacterium RIFCSPLOWO2_01_FULL_46_25</name>
    <dbReference type="NCBI Taxonomy" id="1797298"/>
    <lineage>
        <taxon>Bacteria</taxon>
        <taxon>Candidatus Azamiibacteriota</taxon>
    </lineage>
</organism>
<dbReference type="PANTHER" id="PTHR33653:SF1">
    <property type="entry name" value="RIBONUCLEASE VAPC2"/>
    <property type="match status" value="1"/>
</dbReference>
<sequence>MYTLDTNAIIYFLKDDPSAVSFFQSILSYEFPLYVSAVTEAELFSFPSLSHEEVEKIEEILRTVAVIPLDSRIARIAGQLRRMYKTGLADSVISATALFTKTAIVTRNVRDFQKIPHLLLKKI</sequence>